<organism evidence="1 2">
    <name type="scientific">Datura stramonium</name>
    <name type="common">Jimsonweed</name>
    <name type="synonym">Common thornapple</name>
    <dbReference type="NCBI Taxonomy" id="4076"/>
    <lineage>
        <taxon>Eukaryota</taxon>
        <taxon>Viridiplantae</taxon>
        <taxon>Streptophyta</taxon>
        <taxon>Embryophyta</taxon>
        <taxon>Tracheophyta</taxon>
        <taxon>Spermatophyta</taxon>
        <taxon>Magnoliopsida</taxon>
        <taxon>eudicotyledons</taxon>
        <taxon>Gunneridae</taxon>
        <taxon>Pentapetalae</taxon>
        <taxon>asterids</taxon>
        <taxon>lamiids</taxon>
        <taxon>Solanales</taxon>
        <taxon>Solanaceae</taxon>
        <taxon>Solanoideae</taxon>
        <taxon>Datureae</taxon>
        <taxon>Datura</taxon>
    </lineage>
</organism>
<dbReference type="Proteomes" id="UP000823775">
    <property type="component" value="Unassembled WGS sequence"/>
</dbReference>
<sequence length="117" mass="13665">MFLRRISNTIEVPRMLSFILSSQKIHIWLLQLEYAFGETNHSFVLINLIGFVKRLTNSNKWDFFKSNNLIESIKSATGIDAPDVPIEGLKHHGRSWKDCAHVQRAQFVGWCVYHLFF</sequence>
<name>A0ABS8SZN7_DATST</name>
<reference evidence="1 2" key="1">
    <citation type="journal article" date="2021" name="BMC Genomics">
        <title>Datura genome reveals duplications of psychoactive alkaloid biosynthetic genes and high mutation rate following tissue culture.</title>
        <authorList>
            <person name="Rajewski A."/>
            <person name="Carter-House D."/>
            <person name="Stajich J."/>
            <person name="Litt A."/>
        </authorList>
    </citation>
    <scope>NUCLEOTIDE SEQUENCE [LARGE SCALE GENOMIC DNA]</scope>
    <source>
        <strain evidence="1">AR-01</strain>
    </source>
</reference>
<protein>
    <submittedName>
        <fullName evidence="1">Uncharacterized protein</fullName>
    </submittedName>
</protein>
<proteinExistence type="predicted"/>
<accession>A0ABS8SZN7</accession>
<comment type="caution">
    <text evidence="1">The sequence shown here is derived from an EMBL/GenBank/DDBJ whole genome shotgun (WGS) entry which is preliminary data.</text>
</comment>
<dbReference type="EMBL" id="JACEIK010000912">
    <property type="protein sequence ID" value="MCD7463772.1"/>
    <property type="molecule type" value="Genomic_DNA"/>
</dbReference>
<gene>
    <name evidence="1" type="ORF">HAX54_051352</name>
</gene>
<evidence type="ECO:0000313" key="1">
    <source>
        <dbReference type="EMBL" id="MCD7463772.1"/>
    </source>
</evidence>
<keyword evidence="2" id="KW-1185">Reference proteome</keyword>
<evidence type="ECO:0000313" key="2">
    <source>
        <dbReference type="Proteomes" id="UP000823775"/>
    </source>
</evidence>